<dbReference type="Pfam" id="PF03824">
    <property type="entry name" value="NicO"/>
    <property type="match status" value="1"/>
</dbReference>
<evidence type="ECO:0000256" key="2">
    <source>
        <dbReference type="ARBA" id="ARBA00004651"/>
    </source>
</evidence>
<keyword evidence="7 13" id="KW-0812">Transmembrane</keyword>
<organism evidence="15 16">
    <name type="scientific">Lacimonas salitolerans</name>
    <dbReference type="NCBI Taxonomy" id="1323750"/>
    <lineage>
        <taxon>Bacteria</taxon>
        <taxon>Pseudomonadati</taxon>
        <taxon>Pseudomonadota</taxon>
        <taxon>Alphaproteobacteria</taxon>
        <taxon>Rhodobacterales</taxon>
        <taxon>Paracoccaceae</taxon>
        <taxon>Lacimonas</taxon>
    </lineage>
</organism>
<feature type="transmembrane region" description="Helical" evidence="13">
    <location>
        <begin position="56"/>
        <end position="74"/>
    </location>
</feature>
<evidence type="ECO:0000256" key="10">
    <source>
        <dbReference type="ARBA" id="ARBA00023112"/>
    </source>
</evidence>
<evidence type="ECO:0000256" key="5">
    <source>
        <dbReference type="ARBA" id="ARBA00022475"/>
    </source>
</evidence>
<dbReference type="EMBL" id="JBHUDD010000046">
    <property type="protein sequence ID" value="MFD1509152.1"/>
    <property type="molecule type" value="Genomic_DNA"/>
</dbReference>
<name>A0ABW4ECT6_9RHOB</name>
<keyword evidence="6" id="KW-0533">Nickel</keyword>
<dbReference type="PANTHER" id="PTHR40659:SF1">
    <property type="entry name" value="NICKEL_COBALT EFFLUX SYSTEM RCNA"/>
    <property type="match status" value="1"/>
</dbReference>
<keyword evidence="12" id="KW-0170">Cobalt</keyword>
<dbReference type="InterPro" id="IPR011541">
    <property type="entry name" value="Ni/Co_transpt_high_affinity"/>
</dbReference>
<keyword evidence="8 13" id="KW-1133">Transmembrane helix</keyword>
<accession>A0ABW4ECT6</accession>
<evidence type="ECO:0000256" key="14">
    <source>
        <dbReference type="SAM" id="MobiDB-lite"/>
    </source>
</evidence>
<feature type="transmembrane region" description="Helical" evidence="13">
    <location>
        <begin position="94"/>
        <end position="117"/>
    </location>
</feature>
<evidence type="ECO:0000256" key="7">
    <source>
        <dbReference type="ARBA" id="ARBA00022692"/>
    </source>
</evidence>
<evidence type="ECO:0000256" key="1">
    <source>
        <dbReference type="ARBA" id="ARBA00002510"/>
    </source>
</evidence>
<evidence type="ECO:0000313" key="16">
    <source>
        <dbReference type="Proteomes" id="UP001597186"/>
    </source>
</evidence>
<feature type="transmembrane region" description="Helical" evidence="13">
    <location>
        <begin position="206"/>
        <end position="229"/>
    </location>
</feature>
<evidence type="ECO:0000256" key="12">
    <source>
        <dbReference type="ARBA" id="ARBA00023285"/>
    </source>
</evidence>
<dbReference type="PANTHER" id="PTHR40659">
    <property type="entry name" value="NICKEL/COBALT EFFLUX SYSTEM RCNA"/>
    <property type="match status" value="1"/>
</dbReference>
<feature type="transmembrane region" description="Helical" evidence="13">
    <location>
        <begin position="137"/>
        <end position="155"/>
    </location>
</feature>
<keyword evidence="3" id="KW-0171">Cobalt transport</keyword>
<keyword evidence="16" id="KW-1185">Reference proteome</keyword>
<evidence type="ECO:0000256" key="9">
    <source>
        <dbReference type="ARBA" id="ARBA00023065"/>
    </source>
</evidence>
<evidence type="ECO:0000256" key="3">
    <source>
        <dbReference type="ARBA" id="ARBA00022426"/>
    </source>
</evidence>
<dbReference type="RefSeq" id="WP_379914352.1">
    <property type="nucleotide sequence ID" value="NZ_JBHUDD010000046.1"/>
</dbReference>
<comment type="similarity">
    <text evidence="13">Belongs to the NiCoT transporter (TC 2.A.52) family.</text>
</comment>
<sequence length="303" mass="31380">MRVIVALALAAIAALAIWLWGMGGADDLSRWAANGQRDVQNAMAGLLRRLRGGDPAALGGLMAVCFAYGFFHAAGPGHGKLLIGGYGLGRRVPLLRLSGLAVASSIAQALTAIAMVYTGVLLLDLTRTQMVDTAERVLAPASFAMVALVGLWLMLRGARRFRAGPGVGHHGHDHHHDHDHEAECGCGHAHGPTPEQAVEVRSLRDAAVLIGAVAIRPCTGALFLLILTWQMEIRMAGILGALVMGLGTASVTVAVAILSVVLREGTLMQLGGGARSLRALSMIEIAAGAVVALVAGQLALSTL</sequence>
<keyword evidence="10" id="KW-0921">Nickel transport</keyword>
<evidence type="ECO:0000256" key="13">
    <source>
        <dbReference type="RuleBase" id="RU362101"/>
    </source>
</evidence>
<feature type="region of interest" description="Disordered" evidence="14">
    <location>
        <begin position="167"/>
        <end position="190"/>
    </location>
</feature>
<feature type="compositionally biased region" description="Basic and acidic residues" evidence="14">
    <location>
        <begin position="174"/>
        <end position="183"/>
    </location>
</feature>
<comment type="caution">
    <text evidence="15">The sequence shown here is derived from an EMBL/GenBank/DDBJ whole genome shotgun (WGS) entry which is preliminary data.</text>
</comment>
<evidence type="ECO:0000256" key="8">
    <source>
        <dbReference type="ARBA" id="ARBA00022989"/>
    </source>
</evidence>
<keyword evidence="5" id="KW-1003">Cell membrane</keyword>
<evidence type="ECO:0000256" key="11">
    <source>
        <dbReference type="ARBA" id="ARBA00023136"/>
    </source>
</evidence>
<comment type="subcellular location">
    <subcellularLocation>
        <location evidence="2 13">Cell membrane</location>
        <topology evidence="2 13">Multi-pass membrane protein</topology>
    </subcellularLocation>
</comment>
<proteinExistence type="inferred from homology"/>
<feature type="transmembrane region" description="Helical" evidence="13">
    <location>
        <begin position="235"/>
        <end position="258"/>
    </location>
</feature>
<evidence type="ECO:0000313" key="15">
    <source>
        <dbReference type="EMBL" id="MFD1509152.1"/>
    </source>
</evidence>
<gene>
    <name evidence="15" type="ORF">ACFTOW_07030</name>
</gene>
<comment type="function">
    <text evidence="1">Efflux system for nickel and cobalt.</text>
</comment>
<protein>
    <recommendedName>
        <fullName evidence="13">Nickel/cobalt efflux system</fullName>
    </recommendedName>
</protein>
<dbReference type="InterPro" id="IPR051224">
    <property type="entry name" value="NiCoT_RcnA"/>
</dbReference>
<dbReference type="Proteomes" id="UP001597186">
    <property type="component" value="Unassembled WGS sequence"/>
</dbReference>
<keyword evidence="11 13" id="KW-0472">Membrane</keyword>
<keyword evidence="4 13" id="KW-0813">Transport</keyword>
<reference evidence="16" key="1">
    <citation type="journal article" date="2019" name="Int. J. Syst. Evol. Microbiol.">
        <title>The Global Catalogue of Microorganisms (GCM) 10K type strain sequencing project: providing services to taxonomists for standard genome sequencing and annotation.</title>
        <authorList>
            <consortium name="The Broad Institute Genomics Platform"/>
            <consortium name="The Broad Institute Genome Sequencing Center for Infectious Disease"/>
            <person name="Wu L."/>
            <person name="Ma J."/>
        </authorList>
    </citation>
    <scope>NUCLEOTIDE SEQUENCE [LARGE SCALE GENOMIC DNA]</scope>
    <source>
        <strain evidence="16">CGMCC 1.12477</strain>
    </source>
</reference>
<evidence type="ECO:0000256" key="6">
    <source>
        <dbReference type="ARBA" id="ARBA00022596"/>
    </source>
</evidence>
<keyword evidence="9" id="KW-0406">Ion transport</keyword>
<feature type="transmembrane region" description="Helical" evidence="13">
    <location>
        <begin position="279"/>
        <end position="300"/>
    </location>
</feature>
<evidence type="ECO:0000256" key="4">
    <source>
        <dbReference type="ARBA" id="ARBA00022448"/>
    </source>
</evidence>